<dbReference type="KEGG" id="gfu:KM031_19145"/>
<accession>A0A975PCB0</accession>
<keyword evidence="3" id="KW-1185">Reference proteome</keyword>
<feature type="signal peptide" evidence="1">
    <location>
        <begin position="1"/>
        <end position="20"/>
    </location>
</feature>
<keyword evidence="2" id="KW-0614">Plasmid</keyword>
<gene>
    <name evidence="2" type="ORF">KM031_19145</name>
</gene>
<feature type="chain" id="PRO_5036777190" description="MFS transporter" evidence="1">
    <location>
        <begin position="21"/>
        <end position="65"/>
    </location>
</feature>
<evidence type="ECO:0000313" key="2">
    <source>
        <dbReference type="EMBL" id="QWK92761.1"/>
    </source>
</evidence>
<geneLocation type="plasmid" evidence="2 3">
    <name>p2</name>
</geneLocation>
<organism evidence="2 3">
    <name type="scientific">Gemmobacter fulvus</name>
    <dbReference type="NCBI Taxonomy" id="2840474"/>
    <lineage>
        <taxon>Bacteria</taxon>
        <taxon>Pseudomonadati</taxon>
        <taxon>Pseudomonadota</taxon>
        <taxon>Alphaproteobacteria</taxon>
        <taxon>Rhodobacterales</taxon>
        <taxon>Paracoccaceae</taxon>
        <taxon>Gemmobacter</taxon>
    </lineage>
</organism>
<proteinExistence type="predicted"/>
<dbReference type="EMBL" id="CP076363">
    <property type="protein sequence ID" value="QWK92761.1"/>
    <property type="molecule type" value="Genomic_DNA"/>
</dbReference>
<evidence type="ECO:0000313" key="3">
    <source>
        <dbReference type="Proteomes" id="UP000679352"/>
    </source>
</evidence>
<reference evidence="2" key="1">
    <citation type="submission" date="2021-06" db="EMBL/GenBank/DDBJ databases">
        <authorList>
            <person name="Lee C.-S."/>
            <person name="Jin L."/>
        </authorList>
    </citation>
    <scope>NUCLEOTIDE SEQUENCE</scope>
    <source>
        <strain evidence="2">Con5</strain>
        <plasmid evidence="2">p2</plasmid>
    </source>
</reference>
<keyword evidence="1" id="KW-0732">Signal</keyword>
<protein>
    <recommendedName>
        <fullName evidence="4">MFS transporter</fullName>
    </recommendedName>
</protein>
<dbReference type="RefSeq" id="WP_215505488.1">
    <property type="nucleotide sequence ID" value="NZ_CP076363.1"/>
</dbReference>
<dbReference type="Proteomes" id="UP000679352">
    <property type="component" value="Plasmid p2"/>
</dbReference>
<sequence>MILFNLGRACIAAFGLASMAQDAMDWPPRPIGVAVLNALGGASDMFARALAVVAKDVISRPRRSA</sequence>
<evidence type="ECO:0000256" key="1">
    <source>
        <dbReference type="SAM" id="SignalP"/>
    </source>
</evidence>
<name>A0A975PCB0_9RHOB</name>
<dbReference type="AlphaFoldDB" id="A0A975PCB0"/>
<evidence type="ECO:0008006" key="4">
    <source>
        <dbReference type="Google" id="ProtNLM"/>
    </source>
</evidence>